<reference evidence="1 2" key="1">
    <citation type="submission" date="2016-10" db="EMBL/GenBank/DDBJ databases">
        <authorList>
            <person name="de Groot N.N."/>
        </authorList>
    </citation>
    <scope>NUCLEOTIDE SEQUENCE [LARGE SCALE GENOMIC DNA]</scope>
    <source>
        <strain evidence="1 2">ICMP 14252</strain>
    </source>
</reference>
<evidence type="ECO:0000313" key="1">
    <source>
        <dbReference type="EMBL" id="SDY50018.1"/>
    </source>
</evidence>
<organism evidence="1 2">
    <name type="scientific">Pseudomonas salomonii</name>
    <dbReference type="NCBI Taxonomy" id="191391"/>
    <lineage>
        <taxon>Bacteria</taxon>
        <taxon>Pseudomonadati</taxon>
        <taxon>Pseudomonadota</taxon>
        <taxon>Gammaproteobacteria</taxon>
        <taxon>Pseudomonadales</taxon>
        <taxon>Pseudomonadaceae</taxon>
        <taxon>Pseudomonas</taxon>
    </lineage>
</organism>
<accession>A0A1H3KEI4</accession>
<protein>
    <submittedName>
        <fullName evidence="1">Uncharacterized protein</fullName>
    </submittedName>
</protein>
<dbReference type="Proteomes" id="UP000182902">
    <property type="component" value="Unassembled WGS sequence"/>
</dbReference>
<evidence type="ECO:0000313" key="2">
    <source>
        <dbReference type="Proteomes" id="UP000182902"/>
    </source>
</evidence>
<gene>
    <name evidence="1" type="ORF">SAMN05216247_10457</name>
</gene>
<sequence>MRIVEALREQHPRAAAIALLARATGMRLREAILADLPRLKREAEH</sequence>
<dbReference type="AlphaFoldDB" id="A0A1H3KEI4"/>
<proteinExistence type="predicted"/>
<name>A0A1H3KEI4_9PSED</name>
<dbReference type="EMBL" id="FNOX01000004">
    <property type="protein sequence ID" value="SDY50018.1"/>
    <property type="molecule type" value="Genomic_DNA"/>
</dbReference>